<proteinExistence type="predicted"/>
<organism evidence="4 6">
    <name type="scientific">Enterococcus haemoperoxidus ATCC BAA-382</name>
    <dbReference type="NCBI Taxonomy" id="1158608"/>
    <lineage>
        <taxon>Bacteria</taxon>
        <taxon>Bacillati</taxon>
        <taxon>Bacillota</taxon>
        <taxon>Bacilli</taxon>
        <taxon>Lactobacillales</taxon>
        <taxon>Enterococcaceae</taxon>
        <taxon>Enterococcus</taxon>
    </lineage>
</organism>
<name>R2SU12_9ENTE</name>
<dbReference type="GO" id="GO:0003677">
    <property type="term" value="F:DNA binding"/>
    <property type="evidence" value="ECO:0007669"/>
    <property type="project" value="UniProtKB-KW"/>
</dbReference>
<feature type="coiled-coil region" evidence="2">
    <location>
        <begin position="86"/>
        <end position="120"/>
    </location>
</feature>
<dbReference type="InterPro" id="IPR047057">
    <property type="entry name" value="MerR_fam"/>
</dbReference>
<dbReference type="EMBL" id="AJAR01000012">
    <property type="protein sequence ID" value="EOH98730.1"/>
    <property type="molecule type" value="Genomic_DNA"/>
</dbReference>
<comment type="caution">
    <text evidence="4">The sequence shown here is derived from an EMBL/GenBank/DDBJ whole genome shotgun (WGS) entry which is preliminary data.</text>
</comment>
<accession>R2SU12</accession>
<dbReference type="eggNOG" id="COG0789">
    <property type="taxonomic scope" value="Bacteria"/>
</dbReference>
<dbReference type="SMART" id="SM00422">
    <property type="entry name" value="HTH_MERR"/>
    <property type="match status" value="1"/>
</dbReference>
<dbReference type="Proteomes" id="UP000013858">
    <property type="component" value="Unassembled WGS sequence"/>
</dbReference>
<evidence type="ECO:0000256" key="1">
    <source>
        <dbReference type="ARBA" id="ARBA00023125"/>
    </source>
</evidence>
<evidence type="ECO:0000313" key="5">
    <source>
        <dbReference type="EMBL" id="EOT62087.1"/>
    </source>
</evidence>
<dbReference type="Gene3D" id="1.10.1660.10">
    <property type="match status" value="1"/>
</dbReference>
<reference evidence="5 7" key="2">
    <citation type="submission" date="2013-03" db="EMBL/GenBank/DDBJ databases">
        <title>The Genome Sequence of Enterococcus haemoperoxidus BAA-382 (PacBio/Illumina hybrid assembly).</title>
        <authorList>
            <consortium name="The Broad Institute Genomics Platform"/>
            <consortium name="The Broad Institute Genome Sequencing Center for Infectious Disease"/>
            <person name="Earl A."/>
            <person name="Russ C."/>
            <person name="Gilmore M."/>
            <person name="Surin D."/>
            <person name="Walker B."/>
            <person name="Young S."/>
            <person name="Zeng Q."/>
            <person name="Gargeya S."/>
            <person name="Fitzgerald M."/>
            <person name="Haas B."/>
            <person name="Abouelleil A."/>
            <person name="Allen A.W."/>
            <person name="Alvarado L."/>
            <person name="Arachchi H.M."/>
            <person name="Berlin A.M."/>
            <person name="Chapman S.B."/>
            <person name="Gainer-Dewar J."/>
            <person name="Goldberg J."/>
            <person name="Griggs A."/>
            <person name="Gujja S."/>
            <person name="Hansen M."/>
            <person name="Howarth C."/>
            <person name="Imamovic A."/>
            <person name="Ireland A."/>
            <person name="Larimer J."/>
            <person name="McCowan C."/>
            <person name="Murphy C."/>
            <person name="Pearson M."/>
            <person name="Poon T.W."/>
            <person name="Priest M."/>
            <person name="Roberts A."/>
            <person name="Saif S."/>
            <person name="Shea T."/>
            <person name="Sisk P."/>
            <person name="Sykes S."/>
            <person name="Wortman J."/>
            <person name="Nusbaum C."/>
            <person name="Birren B."/>
        </authorList>
    </citation>
    <scope>NUCLEOTIDE SEQUENCE [LARGE SCALE GENOMIC DNA]</scope>
    <source>
        <strain evidence="5 7">ATCC BAA-382</strain>
    </source>
</reference>
<dbReference type="InterPro" id="IPR000551">
    <property type="entry name" value="MerR-type_HTH_dom"/>
</dbReference>
<dbReference type="PATRIC" id="fig|1158608.3.peg.1301"/>
<evidence type="ECO:0000259" key="3">
    <source>
        <dbReference type="PROSITE" id="PS50937"/>
    </source>
</evidence>
<evidence type="ECO:0000313" key="4">
    <source>
        <dbReference type="EMBL" id="EOH98730.1"/>
    </source>
</evidence>
<dbReference type="GO" id="GO:0003700">
    <property type="term" value="F:DNA-binding transcription factor activity"/>
    <property type="evidence" value="ECO:0007669"/>
    <property type="project" value="InterPro"/>
</dbReference>
<evidence type="ECO:0000256" key="2">
    <source>
        <dbReference type="SAM" id="Coils"/>
    </source>
</evidence>
<dbReference type="PANTHER" id="PTHR30204:SF98">
    <property type="entry name" value="HTH-TYPE TRANSCRIPTIONAL REGULATOR ADHR"/>
    <property type="match status" value="1"/>
</dbReference>
<dbReference type="InterPro" id="IPR009061">
    <property type="entry name" value="DNA-bd_dom_put_sf"/>
</dbReference>
<keyword evidence="2" id="KW-0175">Coiled coil</keyword>
<dbReference type="CDD" id="cd01109">
    <property type="entry name" value="HTH_YyaN"/>
    <property type="match status" value="1"/>
</dbReference>
<dbReference type="STRING" id="155618.RV06_GL001415"/>
<evidence type="ECO:0000313" key="7">
    <source>
        <dbReference type="Proteomes" id="UP000014197"/>
    </source>
</evidence>
<keyword evidence="1" id="KW-0238">DNA-binding</keyword>
<dbReference type="SUPFAM" id="SSF46955">
    <property type="entry name" value="Putative DNA-binding domain"/>
    <property type="match status" value="1"/>
</dbReference>
<dbReference type="RefSeq" id="WP_010761534.1">
    <property type="nucleotide sequence ID" value="NZ_KB946315.1"/>
</dbReference>
<dbReference type="Proteomes" id="UP000014197">
    <property type="component" value="Unassembled WGS sequence"/>
</dbReference>
<evidence type="ECO:0000313" key="6">
    <source>
        <dbReference type="Proteomes" id="UP000013858"/>
    </source>
</evidence>
<dbReference type="AlphaFoldDB" id="R2SU12"/>
<keyword evidence="7" id="KW-1185">Reference proteome</keyword>
<dbReference type="PROSITE" id="PS50937">
    <property type="entry name" value="HTH_MERR_2"/>
    <property type="match status" value="1"/>
</dbReference>
<dbReference type="EMBL" id="ASVY01000002">
    <property type="protein sequence ID" value="EOT62087.1"/>
    <property type="molecule type" value="Genomic_DNA"/>
</dbReference>
<dbReference type="PANTHER" id="PTHR30204">
    <property type="entry name" value="REDOX-CYCLING DRUG-SENSING TRANSCRIPTIONAL ACTIVATOR SOXR"/>
    <property type="match status" value="1"/>
</dbReference>
<protein>
    <recommendedName>
        <fullName evidence="3">HTH merR-type domain-containing protein</fullName>
    </recommendedName>
</protein>
<dbReference type="Pfam" id="PF13411">
    <property type="entry name" value="MerR_1"/>
    <property type="match status" value="1"/>
</dbReference>
<feature type="domain" description="HTH merR-type" evidence="3">
    <location>
        <begin position="16"/>
        <end position="81"/>
    </location>
</feature>
<reference evidence="4 6" key="1">
    <citation type="submission" date="2013-02" db="EMBL/GenBank/DDBJ databases">
        <title>The Genome Sequence of Enterococcus haemoperoxidus BAA-382.</title>
        <authorList>
            <consortium name="The Broad Institute Genome Sequencing Platform"/>
            <consortium name="The Broad Institute Genome Sequencing Center for Infectious Disease"/>
            <person name="Earl A.M."/>
            <person name="Gilmore M.S."/>
            <person name="Lebreton F."/>
            <person name="Walker B."/>
            <person name="Young S.K."/>
            <person name="Zeng Q."/>
            <person name="Gargeya S."/>
            <person name="Fitzgerald M."/>
            <person name="Haas B."/>
            <person name="Abouelleil A."/>
            <person name="Alvarado L."/>
            <person name="Arachchi H.M."/>
            <person name="Berlin A.M."/>
            <person name="Chapman S.B."/>
            <person name="Dewar J."/>
            <person name="Goldberg J."/>
            <person name="Griggs A."/>
            <person name="Gujja S."/>
            <person name="Hansen M."/>
            <person name="Howarth C."/>
            <person name="Imamovic A."/>
            <person name="Larimer J."/>
            <person name="McCowan C."/>
            <person name="Murphy C."/>
            <person name="Neiman D."/>
            <person name="Pearson M."/>
            <person name="Priest M."/>
            <person name="Roberts A."/>
            <person name="Saif S."/>
            <person name="Shea T."/>
            <person name="Sisk P."/>
            <person name="Sykes S."/>
            <person name="Wortman J."/>
            <person name="Nusbaum C."/>
            <person name="Birren B."/>
        </authorList>
    </citation>
    <scope>NUCLEOTIDE SEQUENCE [LARGE SCALE GENOMIC DNA]</scope>
    <source>
        <strain evidence="4 6">ATCC BAA-382</strain>
    </source>
</reference>
<gene>
    <name evidence="5" type="ORF">I583_01087</name>
    <name evidence="4" type="ORF">UAW_01326</name>
</gene>
<sequence length="124" mass="14818">MRHNQSLKQWKNMNSKEISKRTNTPINTIRYFERIGLIPQVKRNRDGLREFNGEDADWICFIKQMREVNLSIEGLIEYVTLSIQPEKTVHARLELLNEQKNELEEQINRLEAAKSELQRRIIIK</sequence>